<feature type="domain" description="EGF-like calcium-binding" evidence="6">
    <location>
        <begin position="644"/>
        <end position="685"/>
    </location>
</feature>
<feature type="region of interest" description="Disordered" evidence="5">
    <location>
        <begin position="2517"/>
        <end position="2676"/>
    </location>
</feature>
<feature type="domain" description="EGF-like calcium-binding" evidence="6">
    <location>
        <begin position="370"/>
        <end position="415"/>
    </location>
</feature>
<dbReference type="FunFam" id="2.10.25.10:FF:000038">
    <property type="entry name" value="Fibrillin 2"/>
    <property type="match status" value="2"/>
</dbReference>
<dbReference type="Pfam" id="PF02010">
    <property type="entry name" value="REJ"/>
    <property type="match status" value="1"/>
</dbReference>
<feature type="domain" description="EGF-like" evidence="7">
    <location>
        <begin position="419"/>
        <end position="458"/>
    </location>
</feature>
<keyword evidence="3" id="KW-0677">Repeat</keyword>
<dbReference type="InterPro" id="IPR000742">
    <property type="entry name" value="EGF"/>
</dbReference>
<feature type="domain" description="EGF-like" evidence="7">
    <location>
        <begin position="748"/>
        <end position="801"/>
    </location>
</feature>
<feature type="domain" description="EGF-like" evidence="7">
    <location>
        <begin position="545"/>
        <end position="594"/>
    </location>
</feature>
<feature type="domain" description="EGF-like calcium-binding" evidence="6">
    <location>
        <begin position="459"/>
        <end position="500"/>
    </location>
</feature>
<feature type="region of interest" description="Disordered" evidence="5">
    <location>
        <begin position="78"/>
        <end position="176"/>
    </location>
</feature>
<sequence length="3344" mass="354016">MEANHSASLALWGTATAAGNGEMRFWDSASFTYPSLNPVMCGLSTGLWTLFGQVKFQTSNAGLMNELSGTVTVFNAPPPPPVTTAPTATPTTFLPTTRPTTSVPTGQPTTGAPTGAPTDTTLLPTTSPATVPPSSAPTAQPTTLTPTASPTSASPTTSAPSDAPTPAPPCPPPPPTFALIGVTLEFTPGTVDEFNATVEAEATSLLTTSAGVSTSQMTIGSVTETSGRRLRHLLQTSVQMQFTLEWNVFDVIAEASGGQPAADPDAFVTLLQGNPGDIFISAVSPILRGDVSAPLVMSSGGITVATSSFSPPPPPNPPPPPACEVYDPCFSWGDVQATCVNVAISENSTAGWLCLDCPLGFDGNGTHCDDVDECGVENGGCHERTTCANVYGARTCGPCPNGFSGNGAPETGGCVDTDECATNNGGCDFLVECVNTPGSFSCGQCPSGFSGTGYTGCADINECLSASACDPLTICTNTAGDFECSACPPGYFGSGKTACAYASSCDVAPCDPLTQCTVVASRVQCSDCPPGYSGAGFIGCTEINGCAATEDAPNGPCFPGVECTDVAAPGLGFVCGPCPQGYIGEYGVGELGCKLDLCALGDACSLDPPVPCSVVTSSDVSCGVCPPGYSGDGYVRGSFPGCEDIDECAENNPCDPLVACTNLRGAVQCGACPSGFVGTGLTGCQLVTGSCADNNGGCWTNGEVSAACADTDPDTGMQLGTPVCGACPAGFEDSPGAGLGTSCRDIDGCAVGDGEPAHCAEGILCLDVAAPGEGSTCAECPMGSIGDGYNPDRYLEREGCYPDMCFSNNGGCSSNPAVACTNDRDALNGRVCGPGCPTGYTDTNGDATKCEDEKGCELFPCFSSVSVDPAVAVKCTDLPPPASGREGRVCGDCPSGFTGDGATCQDIDECADDSGGCFADYSAEPAPVVTTCTNTLKDRHAPKGRLCGPCPEGYKGSGDTECIYVERCGVGDSTETNGGCWVGRGLYAGLTTTCTDLPNLGGTECGPCPAGMSSADGTGATGCEEVDACIQTPCYNDVTCTDYRAYEEPPVGRKCTYVAYDPTLGGDALLDWTCPEGYKGDGADCVECTMLVRITNATVVGDSSDRAGWNLQKTVQVMGQLTGLDSPECTNLQGTYFRWVASVSDASPLVLDATNKASTRTLTVFKSQLKVKRSYIISFEGILRGNAAIKGAASIAFYVKSLPIAIAMAGGNVVTGDRAPVLVNASATTDPDGAAGEIQYSWRCRVENSNEKCRERSGTDPAGKLLPTGIKGPVLNVSMLGGSSPNPINYTFTLTATKAERTTTQSTKLTIFKGGAPVPSIAALVCSQPPCKANPVAKFTLRASVYSDDPGYLTTEWSVASEREEDAFEISAETCLTSKYNKDLVVKPGVLKQNAVYTFSLVAEDRIGPSSAELTVAVNSPPRGGSLGVSPQEGVELETSFRLTAIAWADEDKPLRYQVHYKVPGEAGVPAGEGAYKALSSDYTPNYEQITLLPQAGLDKHGNLVTLRLSVIDNYDAVGTYELNVTVRAQAMLVTDDLLKTAMTSSLNGDTDSVLTLVLGTSKALADHIAYDSDALDSDSAADDAISSDEIDYDYEYDFSKNIEMITPSPPPPNEPPIRRRRVLLSAGAGNSTNTTSGSAQGANSTGQKVAQVALMVDLMGGVLEDSFRTADAGASMSGTLESVLADPMQIAEDTQESALGMYDTLSKGTPVSGSMADSVCSGLNSLNVAKEPSVARRRRRHLLQAAADGLEEGGEQEEQELVATAARRGAQVVQVLSDLGGTMIGDAVADEDPVSTHSGTLAMKVGRTRSDLPSSTLYAAPVDTGDGSSNQVKFPSSMGPEISAAAASLRRRRQLLQQPLLPDSDSDSYASEEDTEVLPEQEVSMRVLTTASEMHTSNASAPGYTAEGVDSAGAVQQVVLGADGDELVIEGLEEAIEVTMELTKVQVASRRRRLLAAEPIGRLECRFWSDSKDSYDTEGCVTLPNPAPAGAQLRWRTRNMSAIPDMAMAWEVGNTTMTAGCEEHFDAVLDPAVWAGQDAGYRKWAAVGSKPGVYVDYAGCELIENSSFPGGCHWQWTSGMFVGTDCVTAPVLDCLCTHLTDFKALENKEVGSAEPPEIDVPTDDLLNVSAADVLKSVVLLAIVFAVMGSAAAAAVSSHQQNFTTRQRILTGLITQSGSGIYGFKNFGGTWTWSIFDEDRIKGIKRMSDRLQRMQRNKLAEKNDRKLELRQEQLVMDLAHGRLTHAERTKQLVIFTQAQQARIMHHTLAAKMLLDMGLTNPLEKLHEARKLQDPQAIAQAEMMLQEKWARRWKKRVQQTQLANDIALQRTERQEQRATLGMLTKYERQDVLKRVVAAKTVLKMQSILCNPLQQLRLARDLGNAAGARKAQGLLAQEAIARWKRYAGVGGLAKPDSTSPSARQPARAASESSPAVALETHIEISPSPRSTPPGGDSHRRTSSRTPSGASSKRPSRVAGSPLSGATKKLAQKPSQGARETEVREVGARIPKLVAQGWAADPSPLATESARSLGERSLPAKTFSRQLSQAEAVSESRVRLRDRAASDASDGEGLRAKHRRLAAERAAAMEQQARADSPTLEGSPSAPTTASTEMTALERYRQKQARSSREPAAGEEDEGDTPTAPLGSPPHRPGGGVALEALRPGSSSEPTLARSDSTDQLVEQVVDEEMIQRDLAEAELQRPVEELEEQAFPGSAEHRMRLLAEDGESTLLLSRGTDDGGLMTRDAQAAAQQMGQRLQEQVRAGGVPAVSAGAAESAGDAQMELSGATAGSAARALAGNLGGRGGTPEKARPIRRVEWSSAEPAVLEGPPSDTSSTQQLASRPGSGQSVASRAQSLALYGEIAERDQGIAQLMSLLGRSSEWQATVDQSRPTSVQPREILWTDDENSEVDETEHFQQGSIGPDEAPCLDRVSPAPLAAVGIMQSDPRPEKSGRVSQNRAVSDAEQVLRSILQQPPEEVSPQDQGLATEPRNSRCGVQTLETSAGFLPPRRRNRHMREVCTPPDVPGAFHGAAEEGEDYDDEWGSDDEAREWNANLGTDSDVDVELQPERAGEPEETKRSVKRSSSKVGVNAMAVARSMHPSKKDLQTEELALSTLKTEDEEAQLSLEKHAMHHYERYRLRKGDNRRDDRSIRLASDYAERMDVVSRWVLLRYIKKKATTKRDRMNPMLKRIKRISTMIMPLRWNRAEEDHISDVVGETFQDMGKVKKTKRMMCVKILCYARFVRLLEEFQDLHASKNLCELIGQNMTNLSIALPMEALRDMAFYLKAGVTRGTPAIWSKSLKKLKEQKLLTSKEKLEKVRGAVSLLLLLLLRPHTCISLSFYLSRA</sequence>
<feature type="domain" description="EGF-like" evidence="7">
    <location>
        <begin position="647"/>
        <end position="685"/>
    </location>
</feature>
<keyword evidence="9" id="KW-1185">Reference proteome</keyword>
<feature type="domain" description="EGF-like" evidence="7">
    <location>
        <begin position="804"/>
        <end position="851"/>
    </location>
</feature>
<proteinExistence type="predicted"/>
<feature type="region of interest" description="Disordered" evidence="5">
    <location>
        <begin position="2818"/>
        <end position="2847"/>
    </location>
</feature>
<evidence type="ECO:0000256" key="3">
    <source>
        <dbReference type="ARBA" id="ARBA00022737"/>
    </source>
</evidence>
<dbReference type="CDD" id="cd00054">
    <property type="entry name" value="EGF_CA"/>
    <property type="match status" value="3"/>
</dbReference>
<feature type="compositionally biased region" description="Low complexity" evidence="5">
    <location>
        <begin position="136"/>
        <end position="162"/>
    </location>
</feature>
<dbReference type="InterPro" id="IPR002859">
    <property type="entry name" value="PKD/REJ-like"/>
</dbReference>
<dbReference type="InterPro" id="IPR018097">
    <property type="entry name" value="EGF_Ca-bd_CS"/>
</dbReference>
<dbReference type="PROSITE" id="PS01187">
    <property type="entry name" value="EGF_CA"/>
    <property type="match status" value="1"/>
</dbReference>
<keyword evidence="2" id="KW-0732">Signal</keyword>
<feature type="domain" description="EGF-like calcium-binding" evidence="6">
    <location>
        <begin position="542"/>
        <end position="594"/>
    </location>
</feature>
<feature type="compositionally biased region" description="Low complexity" evidence="5">
    <location>
        <begin position="2581"/>
        <end position="2592"/>
    </location>
</feature>
<keyword evidence="4" id="KW-1015">Disulfide bond</keyword>
<feature type="region of interest" description="Disordered" evidence="5">
    <location>
        <begin position="3007"/>
        <end position="3085"/>
    </location>
</feature>
<feature type="compositionally biased region" description="Acidic residues" evidence="5">
    <location>
        <begin position="1865"/>
        <end position="1880"/>
    </location>
</feature>
<feature type="region of interest" description="Disordered" evidence="5">
    <location>
        <begin position="1860"/>
        <end position="1880"/>
    </location>
</feature>
<feature type="compositionally biased region" description="Polar residues" evidence="5">
    <location>
        <begin position="2829"/>
        <end position="2847"/>
    </location>
</feature>
<evidence type="ECO:0000256" key="5">
    <source>
        <dbReference type="SAM" id="MobiDB-lite"/>
    </source>
</evidence>
<feature type="domain" description="EGF-like" evidence="7">
    <location>
        <begin position="909"/>
        <end position="963"/>
    </location>
</feature>
<name>A0AAE0BQ10_9CHLO</name>
<dbReference type="SMART" id="SM00179">
    <property type="entry name" value="EGF_CA"/>
    <property type="match status" value="5"/>
</dbReference>
<dbReference type="Gene3D" id="2.10.25.10">
    <property type="entry name" value="Laminin"/>
    <property type="match status" value="7"/>
</dbReference>
<feature type="domain" description="EGF-like" evidence="7">
    <location>
        <begin position="328"/>
        <end position="369"/>
    </location>
</feature>
<evidence type="ECO:0000259" key="6">
    <source>
        <dbReference type="SMART" id="SM00179"/>
    </source>
</evidence>
<feature type="compositionally biased region" description="Acidic residues" evidence="5">
    <location>
        <begin position="3031"/>
        <end position="3046"/>
    </location>
</feature>
<evidence type="ECO:0000256" key="4">
    <source>
        <dbReference type="ARBA" id="ARBA00023157"/>
    </source>
</evidence>
<feature type="domain" description="EGF-like" evidence="7">
    <location>
        <begin position="690"/>
        <end position="744"/>
    </location>
</feature>
<feature type="domain" description="EGF-like calcium-binding" evidence="6">
    <location>
        <begin position="416"/>
        <end position="458"/>
    </location>
</feature>
<feature type="domain" description="EGF-like" evidence="7">
    <location>
        <begin position="462"/>
        <end position="500"/>
    </location>
</feature>
<feature type="compositionally biased region" description="Polar residues" evidence="5">
    <location>
        <begin position="2461"/>
        <end position="2470"/>
    </location>
</feature>
<dbReference type="PANTHER" id="PTHR24039">
    <property type="entry name" value="FIBRILLIN-RELATED"/>
    <property type="match status" value="1"/>
</dbReference>
<feature type="compositionally biased region" description="Pro residues" evidence="5">
    <location>
        <begin position="163"/>
        <end position="176"/>
    </location>
</feature>
<feature type="compositionally biased region" description="Low complexity" evidence="5">
    <location>
        <begin position="84"/>
        <end position="129"/>
    </location>
</feature>
<dbReference type="SMART" id="SM00181">
    <property type="entry name" value="EGF"/>
    <property type="match status" value="13"/>
</dbReference>
<gene>
    <name evidence="8" type="ORF">CYMTET_49522</name>
</gene>
<feature type="region of interest" description="Disordered" evidence="5">
    <location>
        <begin position="2939"/>
        <end position="2960"/>
    </location>
</feature>
<feature type="compositionally biased region" description="Polar residues" evidence="5">
    <location>
        <begin position="2662"/>
        <end position="2676"/>
    </location>
</feature>
<feature type="region of interest" description="Disordered" evidence="5">
    <location>
        <begin position="2410"/>
        <end position="2501"/>
    </location>
</feature>
<dbReference type="InterPro" id="IPR049883">
    <property type="entry name" value="NOTCH1_EGF-like"/>
</dbReference>
<accession>A0AAE0BQ10</accession>
<protein>
    <submittedName>
        <fullName evidence="8">Uncharacterized protein</fullName>
    </submittedName>
</protein>
<comment type="caution">
    <text evidence="8">The sequence shown here is derived from an EMBL/GenBank/DDBJ whole genome shotgun (WGS) entry which is preliminary data.</text>
</comment>
<dbReference type="EMBL" id="LGRX02033582">
    <property type="protein sequence ID" value="KAK3240658.1"/>
    <property type="molecule type" value="Genomic_DNA"/>
</dbReference>
<feature type="compositionally biased region" description="Basic and acidic residues" evidence="5">
    <location>
        <begin position="3064"/>
        <end position="3076"/>
    </location>
</feature>
<evidence type="ECO:0000313" key="9">
    <source>
        <dbReference type="Proteomes" id="UP001190700"/>
    </source>
</evidence>
<organism evidence="8 9">
    <name type="scientific">Cymbomonas tetramitiformis</name>
    <dbReference type="NCBI Taxonomy" id="36881"/>
    <lineage>
        <taxon>Eukaryota</taxon>
        <taxon>Viridiplantae</taxon>
        <taxon>Chlorophyta</taxon>
        <taxon>Pyramimonadophyceae</taxon>
        <taxon>Pyramimonadales</taxon>
        <taxon>Pyramimonadaceae</taxon>
        <taxon>Cymbomonas</taxon>
    </lineage>
</organism>
<evidence type="ECO:0000256" key="1">
    <source>
        <dbReference type="ARBA" id="ARBA00022536"/>
    </source>
</evidence>
<evidence type="ECO:0000259" key="7">
    <source>
        <dbReference type="SMART" id="SM00181"/>
    </source>
</evidence>
<dbReference type="Proteomes" id="UP001190700">
    <property type="component" value="Unassembled WGS sequence"/>
</dbReference>
<feature type="compositionally biased region" description="Basic and acidic residues" evidence="5">
    <location>
        <begin position="2551"/>
        <end position="2562"/>
    </location>
</feature>
<evidence type="ECO:0000256" key="2">
    <source>
        <dbReference type="ARBA" id="ARBA00022729"/>
    </source>
</evidence>
<reference evidence="8 9" key="1">
    <citation type="journal article" date="2015" name="Genome Biol. Evol.">
        <title>Comparative Genomics of a Bacterivorous Green Alga Reveals Evolutionary Causalities and Consequences of Phago-Mixotrophic Mode of Nutrition.</title>
        <authorList>
            <person name="Burns J.A."/>
            <person name="Paasch A."/>
            <person name="Narechania A."/>
            <person name="Kim E."/>
        </authorList>
    </citation>
    <scope>NUCLEOTIDE SEQUENCE [LARGE SCALE GENOMIC DNA]</scope>
    <source>
        <strain evidence="8 9">PLY_AMNH</strain>
    </source>
</reference>
<feature type="compositionally biased region" description="Low complexity" evidence="5">
    <location>
        <begin position="2415"/>
        <end position="2435"/>
    </location>
</feature>
<feature type="domain" description="EGF-like" evidence="7">
    <location>
        <begin position="373"/>
        <end position="415"/>
    </location>
</feature>
<dbReference type="SUPFAM" id="SSF57196">
    <property type="entry name" value="EGF/Laminin"/>
    <property type="match status" value="1"/>
</dbReference>
<keyword evidence="1" id="KW-0245">EGF-like domain</keyword>
<dbReference type="GO" id="GO:0005509">
    <property type="term" value="F:calcium ion binding"/>
    <property type="evidence" value="ECO:0007669"/>
    <property type="project" value="InterPro"/>
</dbReference>
<dbReference type="InterPro" id="IPR001881">
    <property type="entry name" value="EGF-like_Ca-bd_dom"/>
</dbReference>
<dbReference type="Pfam" id="PF07645">
    <property type="entry name" value="EGF_CA"/>
    <property type="match status" value="3"/>
</dbReference>
<feature type="compositionally biased region" description="Polar residues" evidence="5">
    <location>
        <begin position="2597"/>
        <end position="2611"/>
    </location>
</feature>
<dbReference type="PANTHER" id="PTHR24039:SF58">
    <property type="entry name" value="EGF-LIKE DOMAIN-CONTAINING PROTEIN"/>
    <property type="match status" value="1"/>
</dbReference>
<feature type="domain" description="EGF-like" evidence="7">
    <location>
        <begin position="504"/>
        <end position="541"/>
    </location>
</feature>
<feature type="domain" description="EGF-like" evidence="7">
    <location>
        <begin position="855"/>
        <end position="905"/>
    </location>
</feature>
<feature type="domain" description="EGF-like" evidence="7">
    <location>
        <begin position="603"/>
        <end position="643"/>
    </location>
</feature>
<evidence type="ECO:0000313" key="8">
    <source>
        <dbReference type="EMBL" id="KAK3240658.1"/>
    </source>
</evidence>